<evidence type="ECO:0000256" key="4">
    <source>
        <dbReference type="PROSITE-ProRule" id="PRU00134"/>
    </source>
</evidence>
<name>U4L717_PYROM</name>
<feature type="domain" description="MYND-type" evidence="6">
    <location>
        <begin position="645"/>
        <end position="703"/>
    </location>
</feature>
<feature type="compositionally biased region" description="Polar residues" evidence="5">
    <location>
        <begin position="334"/>
        <end position="344"/>
    </location>
</feature>
<organism evidence="7 8">
    <name type="scientific">Pyronema omphalodes (strain CBS 100304)</name>
    <name type="common">Pyronema confluens</name>
    <dbReference type="NCBI Taxonomy" id="1076935"/>
    <lineage>
        <taxon>Eukaryota</taxon>
        <taxon>Fungi</taxon>
        <taxon>Dikarya</taxon>
        <taxon>Ascomycota</taxon>
        <taxon>Pezizomycotina</taxon>
        <taxon>Pezizomycetes</taxon>
        <taxon>Pezizales</taxon>
        <taxon>Pyronemataceae</taxon>
        <taxon>Pyronema</taxon>
    </lineage>
</organism>
<keyword evidence="1" id="KW-0479">Metal-binding</keyword>
<feature type="region of interest" description="Disordered" evidence="5">
    <location>
        <begin position="732"/>
        <end position="772"/>
    </location>
</feature>
<feature type="compositionally biased region" description="Acidic residues" evidence="5">
    <location>
        <begin position="451"/>
        <end position="460"/>
    </location>
</feature>
<gene>
    <name evidence="7" type="ORF">PCON_11854</name>
</gene>
<feature type="compositionally biased region" description="Basic and acidic residues" evidence="5">
    <location>
        <begin position="359"/>
        <end position="368"/>
    </location>
</feature>
<feature type="compositionally biased region" description="Basic and acidic residues" evidence="5">
    <location>
        <begin position="317"/>
        <end position="326"/>
    </location>
</feature>
<feature type="region of interest" description="Disordered" evidence="5">
    <location>
        <begin position="270"/>
        <end position="489"/>
    </location>
</feature>
<dbReference type="GO" id="GO:0008270">
    <property type="term" value="F:zinc ion binding"/>
    <property type="evidence" value="ECO:0007669"/>
    <property type="project" value="UniProtKB-KW"/>
</dbReference>
<evidence type="ECO:0000256" key="5">
    <source>
        <dbReference type="SAM" id="MobiDB-lite"/>
    </source>
</evidence>
<feature type="region of interest" description="Disordered" evidence="5">
    <location>
        <begin position="1"/>
        <end position="35"/>
    </location>
</feature>
<keyword evidence="8" id="KW-1185">Reference proteome</keyword>
<dbReference type="STRING" id="1076935.U4L717"/>
<feature type="compositionally biased region" description="Low complexity" evidence="5">
    <location>
        <begin position="125"/>
        <end position="138"/>
    </location>
</feature>
<dbReference type="OrthoDB" id="432970at2759"/>
<feature type="compositionally biased region" description="Basic and acidic residues" evidence="5">
    <location>
        <begin position="732"/>
        <end position="744"/>
    </location>
</feature>
<evidence type="ECO:0000256" key="3">
    <source>
        <dbReference type="ARBA" id="ARBA00022833"/>
    </source>
</evidence>
<keyword evidence="3" id="KW-0862">Zinc</keyword>
<dbReference type="Proteomes" id="UP000018144">
    <property type="component" value="Unassembled WGS sequence"/>
</dbReference>
<dbReference type="PROSITE" id="PS50865">
    <property type="entry name" value="ZF_MYND_2"/>
    <property type="match status" value="1"/>
</dbReference>
<protein>
    <recommendedName>
        <fullName evidence="6">MYND-type domain-containing protein</fullName>
    </recommendedName>
</protein>
<evidence type="ECO:0000259" key="6">
    <source>
        <dbReference type="PROSITE" id="PS50865"/>
    </source>
</evidence>
<evidence type="ECO:0000313" key="7">
    <source>
        <dbReference type="EMBL" id="CCX12260.1"/>
    </source>
</evidence>
<evidence type="ECO:0000256" key="2">
    <source>
        <dbReference type="ARBA" id="ARBA00022771"/>
    </source>
</evidence>
<evidence type="ECO:0000313" key="8">
    <source>
        <dbReference type="Proteomes" id="UP000018144"/>
    </source>
</evidence>
<reference evidence="7 8" key="1">
    <citation type="journal article" date="2013" name="PLoS Genet.">
        <title>The genome and development-dependent transcriptomes of Pyronema confluens: a window into fungal evolution.</title>
        <authorList>
            <person name="Traeger S."/>
            <person name="Altegoer F."/>
            <person name="Freitag M."/>
            <person name="Gabaldon T."/>
            <person name="Kempken F."/>
            <person name="Kumar A."/>
            <person name="Marcet-Houben M."/>
            <person name="Poggeler S."/>
            <person name="Stajich J.E."/>
            <person name="Nowrousian M."/>
        </authorList>
    </citation>
    <scope>NUCLEOTIDE SEQUENCE [LARGE SCALE GENOMIC DNA]</scope>
    <source>
        <strain evidence="8">CBS 100304</strain>
        <tissue evidence="7">Vegetative mycelium</tissue>
    </source>
</reference>
<feature type="compositionally biased region" description="Basic residues" evidence="5">
    <location>
        <begin position="271"/>
        <end position="285"/>
    </location>
</feature>
<feature type="region of interest" description="Disordered" evidence="5">
    <location>
        <begin position="47"/>
        <end position="174"/>
    </location>
</feature>
<evidence type="ECO:0000256" key="1">
    <source>
        <dbReference type="ARBA" id="ARBA00022723"/>
    </source>
</evidence>
<dbReference type="AlphaFoldDB" id="U4L717"/>
<sequence length="772" mass="86519">MACRTIPKKVGIGPEGLPVDLDGHQPPGTKPPVITAEKFVTSKYREYLLEQQSSGSSKDKGKGRDKGKGKAKAVPDHRRSSSHRSTQVPGGRPGSNLQLETKIPEKEFRMEIPAARRYTPPPGSPSSSRTSTEISGGRPTSRLRFEVKLPEEGSGMEVPEIRKPAFLPGSPSSLVNPFMRDDRLEFGGGYVGKKMAGRRGERDGRATYESKLWKQQYAQAGPTMALFVPDENVHPGHMVGGFGLIKQDRPVSIQTLDSRHDSALAAIQEAKKRKKEVRERRRIKALGRGEIPWDSESSSSSEDHILDSSDVSASDAESLRSERTERAASPPVPSAQSTRGSTGALSVGSPVKTLSPLQRVEKVCRAASDENYTDEYYGARQRARTEPGTPAENATYRSRAQTHPCDTPNSASLPPPHQRSLAQYRYTPYQQFSKHRPPPIYEDLEDSYKDDSEDSPEDSPENYAEGDAKDDSEDDNSLTSYEHQPGHHENECEIALEQPAKDPPMTFLAATVSWLPSGTCPSPEYPFVNPVACTLGVEFQFGDSTGKGMIPQHPAIHLVYGKRQPNMDDQIFLTISAPGSERIYCKVYEDYIFFLAELDPPPKVAEALAALARANIITKTGLEIGKKRFQQYKVMLFLSNLSKKCTNCEQWEALAPNPRYVPEAGINRHYYRRKEMCSCKVAWFCNRDCMIEAWNGGIHHEVCLDMRGLQHENLEQYRRRYQAKQAKELEDIKKREEADQRDMQKQMTKHAVQRVNSIPRKVKRQQKSEEFV</sequence>
<accession>U4L717</accession>
<dbReference type="EMBL" id="HF935693">
    <property type="protein sequence ID" value="CCX12260.1"/>
    <property type="molecule type" value="Genomic_DNA"/>
</dbReference>
<dbReference type="InterPro" id="IPR002893">
    <property type="entry name" value="Znf_MYND"/>
</dbReference>
<feature type="compositionally biased region" description="Basic and acidic residues" evidence="5">
    <location>
        <begin position="57"/>
        <end position="79"/>
    </location>
</feature>
<proteinExistence type="predicted"/>
<keyword evidence="2 4" id="KW-0863">Zinc-finger</keyword>
<dbReference type="Gene3D" id="6.10.140.2220">
    <property type="match status" value="1"/>
</dbReference>